<keyword evidence="2 8" id="KW-0812">Transmembrane</keyword>
<dbReference type="PROSITE" id="PS50262">
    <property type="entry name" value="G_PROTEIN_RECEP_F1_2"/>
    <property type="match status" value="1"/>
</dbReference>
<dbReference type="Ensembl" id="ENSPMGT00000009146.1">
    <property type="protein sequence ID" value="ENSPMGP00000008597.1"/>
    <property type="gene ID" value="ENSPMGG00000007117.1"/>
</dbReference>
<keyword evidence="5 8" id="KW-0472">Membrane</keyword>
<feature type="transmembrane region" description="Helical" evidence="8">
    <location>
        <begin position="52"/>
        <end position="72"/>
    </location>
</feature>
<feature type="transmembrane region" description="Helical" evidence="8">
    <location>
        <begin position="92"/>
        <end position="114"/>
    </location>
</feature>
<accession>A0A3B3ZV60</accession>
<proteinExistence type="predicted"/>
<dbReference type="SUPFAM" id="SSF81321">
    <property type="entry name" value="Family A G protein-coupled receptor-like"/>
    <property type="match status" value="1"/>
</dbReference>
<evidence type="ECO:0000256" key="4">
    <source>
        <dbReference type="ARBA" id="ARBA00023040"/>
    </source>
</evidence>
<dbReference type="InterPro" id="IPR000276">
    <property type="entry name" value="GPCR_Rhodpsn"/>
</dbReference>
<evidence type="ECO:0000256" key="1">
    <source>
        <dbReference type="ARBA" id="ARBA00004141"/>
    </source>
</evidence>
<evidence type="ECO:0000256" key="7">
    <source>
        <dbReference type="ARBA" id="ARBA00023224"/>
    </source>
</evidence>
<evidence type="ECO:0000313" key="10">
    <source>
        <dbReference type="Ensembl" id="ENSPMGP00000008597.1"/>
    </source>
</evidence>
<dbReference type="InterPro" id="IPR017452">
    <property type="entry name" value="GPCR_Rhodpsn_7TM"/>
</dbReference>
<evidence type="ECO:0000256" key="3">
    <source>
        <dbReference type="ARBA" id="ARBA00022989"/>
    </source>
</evidence>
<keyword evidence="4" id="KW-0297">G-protein coupled receptor</keyword>
<keyword evidence="6" id="KW-0675">Receptor</keyword>
<feature type="transmembrane region" description="Helical" evidence="8">
    <location>
        <begin position="182"/>
        <end position="206"/>
    </location>
</feature>
<dbReference type="Proteomes" id="UP000261520">
    <property type="component" value="Unplaced"/>
</dbReference>
<feature type="domain" description="G-protein coupled receptors family 1 profile" evidence="9">
    <location>
        <begin position="28"/>
        <end position="246"/>
    </location>
</feature>
<feature type="transmembrane region" description="Helical" evidence="8">
    <location>
        <begin position="20"/>
        <end position="40"/>
    </location>
</feature>
<feature type="transmembrane region" description="Helical" evidence="8">
    <location>
        <begin position="227"/>
        <end position="247"/>
    </location>
</feature>
<keyword evidence="11" id="KW-1185">Reference proteome</keyword>
<dbReference type="InterPro" id="IPR047160">
    <property type="entry name" value="GP183-like"/>
</dbReference>
<keyword evidence="3 8" id="KW-1133">Transmembrane helix</keyword>
<evidence type="ECO:0000259" key="9">
    <source>
        <dbReference type="PROSITE" id="PS50262"/>
    </source>
</evidence>
<organism evidence="10 11">
    <name type="scientific">Periophthalmus magnuspinnatus</name>
    <dbReference type="NCBI Taxonomy" id="409849"/>
    <lineage>
        <taxon>Eukaryota</taxon>
        <taxon>Metazoa</taxon>
        <taxon>Chordata</taxon>
        <taxon>Craniata</taxon>
        <taxon>Vertebrata</taxon>
        <taxon>Euteleostomi</taxon>
        <taxon>Actinopterygii</taxon>
        <taxon>Neopterygii</taxon>
        <taxon>Teleostei</taxon>
        <taxon>Neoteleostei</taxon>
        <taxon>Acanthomorphata</taxon>
        <taxon>Gobiaria</taxon>
        <taxon>Gobiiformes</taxon>
        <taxon>Gobioidei</taxon>
        <taxon>Gobiidae</taxon>
        <taxon>Oxudercinae</taxon>
        <taxon>Periophthalmus</taxon>
    </lineage>
</organism>
<sequence length="294" mass="33458">TGNKTDLDSDSTHFHDVLLGIYSLVFVSGMLCFSVAVHALKSSSTSITSIAVFNLLFTHFLFLLTIPFRIYYYSTHYWNLGLDFCKVVSSMIHIHMYMSFIFYLIILISRLLSFYKGQDMRSIQRLHALLASAAVWIIVLVVTPCVVTLSYGKIAGQKGNETRECFTFAGEIESTSTKAINYVVSLFIILATAVLTSLQANILLVLYKRDGKKCTLQQEFSAQLKSLCFALIMVASFIPYHLFRLYYIEHLHLESINEVFLSLTTFNCLDALTFMGTRTCYRWTQPCCILTCHH</sequence>
<dbReference type="Pfam" id="PF00001">
    <property type="entry name" value="7tm_1"/>
    <property type="match status" value="1"/>
</dbReference>
<dbReference type="PRINTS" id="PR01157">
    <property type="entry name" value="P2YPURNOCPTR"/>
</dbReference>
<reference evidence="10" key="2">
    <citation type="submission" date="2025-09" db="UniProtKB">
        <authorList>
            <consortium name="Ensembl"/>
        </authorList>
    </citation>
    <scope>IDENTIFICATION</scope>
</reference>
<dbReference type="GO" id="GO:0004930">
    <property type="term" value="F:G protein-coupled receptor activity"/>
    <property type="evidence" value="ECO:0007669"/>
    <property type="project" value="UniProtKB-KW"/>
</dbReference>
<dbReference type="AlphaFoldDB" id="A0A3B3ZV60"/>
<evidence type="ECO:0000256" key="5">
    <source>
        <dbReference type="ARBA" id="ARBA00023136"/>
    </source>
</evidence>
<name>A0A3B3ZV60_9GOBI</name>
<evidence type="ECO:0000256" key="2">
    <source>
        <dbReference type="ARBA" id="ARBA00022692"/>
    </source>
</evidence>
<reference evidence="10" key="1">
    <citation type="submission" date="2025-08" db="UniProtKB">
        <authorList>
            <consortium name="Ensembl"/>
        </authorList>
    </citation>
    <scope>IDENTIFICATION</scope>
</reference>
<feature type="transmembrane region" description="Helical" evidence="8">
    <location>
        <begin position="126"/>
        <end position="151"/>
    </location>
</feature>
<comment type="subcellular location">
    <subcellularLocation>
        <location evidence="1">Membrane</location>
        <topology evidence="1">Multi-pass membrane protein</topology>
    </subcellularLocation>
</comment>
<protein>
    <recommendedName>
        <fullName evidence="9">G-protein coupled receptors family 1 profile domain-containing protein</fullName>
    </recommendedName>
</protein>
<dbReference type="GO" id="GO:0016020">
    <property type="term" value="C:membrane"/>
    <property type="evidence" value="ECO:0007669"/>
    <property type="project" value="UniProtKB-SubCell"/>
</dbReference>
<evidence type="ECO:0000313" key="11">
    <source>
        <dbReference type="Proteomes" id="UP000261520"/>
    </source>
</evidence>
<dbReference type="PANTHER" id="PTHR24237:SF35">
    <property type="entry name" value="G-PROTEIN COUPLED RECEPTOR 141-RELATED"/>
    <property type="match status" value="1"/>
</dbReference>
<dbReference type="PANTHER" id="PTHR24237">
    <property type="entry name" value="G-PROTEIN COUPLED RECEPTOR"/>
    <property type="match status" value="1"/>
</dbReference>
<dbReference type="GO" id="GO:0008142">
    <property type="term" value="F:oxysterol binding"/>
    <property type="evidence" value="ECO:0007669"/>
    <property type="project" value="InterPro"/>
</dbReference>
<evidence type="ECO:0000256" key="6">
    <source>
        <dbReference type="ARBA" id="ARBA00023170"/>
    </source>
</evidence>
<dbReference type="Gene3D" id="1.20.1070.10">
    <property type="entry name" value="Rhodopsin 7-helix transmembrane proteins"/>
    <property type="match status" value="1"/>
</dbReference>
<evidence type="ECO:0000256" key="8">
    <source>
        <dbReference type="SAM" id="Phobius"/>
    </source>
</evidence>
<keyword evidence="7" id="KW-0807">Transducer</keyword>